<dbReference type="EMBL" id="CAUEEQ010010660">
    <property type="protein sequence ID" value="CAJ0934704.1"/>
    <property type="molecule type" value="Genomic_DNA"/>
</dbReference>
<dbReference type="PROSITE" id="PS50804">
    <property type="entry name" value="SCAN_BOX"/>
    <property type="match status" value="1"/>
</dbReference>
<dbReference type="SUPFAM" id="SSF47353">
    <property type="entry name" value="Retrovirus capsid dimerization domain-like"/>
    <property type="match status" value="1"/>
</dbReference>
<keyword evidence="4" id="KW-1185">Reference proteome</keyword>
<feature type="domain" description="SCAN box" evidence="2">
    <location>
        <begin position="163"/>
        <end position="238"/>
    </location>
</feature>
<gene>
    <name evidence="3" type="ORF">RIMI_LOCUS6035684</name>
</gene>
<accession>A0ABN9L6P4</accession>
<feature type="region of interest" description="Disordered" evidence="1">
    <location>
        <begin position="249"/>
        <end position="281"/>
    </location>
</feature>
<dbReference type="InterPro" id="IPR003309">
    <property type="entry name" value="SCAN_dom"/>
</dbReference>
<dbReference type="Gene3D" id="1.10.4020.10">
    <property type="entry name" value="DNA breaking-rejoining enzymes"/>
    <property type="match status" value="1"/>
</dbReference>
<evidence type="ECO:0000256" key="1">
    <source>
        <dbReference type="SAM" id="MobiDB-lite"/>
    </source>
</evidence>
<evidence type="ECO:0000313" key="4">
    <source>
        <dbReference type="Proteomes" id="UP001176940"/>
    </source>
</evidence>
<comment type="caution">
    <text evidence="3">The sequence shown here is derived from an EMBL/GenBank/DDBJ whole genome shotgun (WGS) entry which is preliminary data.</text>
</comment>
<name>A0ABN9L6P4_9NEOB</name>
<reference evidence="3" key="1">
    <citation type="submission" date="2023-07" db="EMBL/GenBank/DDBJ databases">
        <authorList>
            <person name="Stuckert A."/>
        </authorList>
    </citation>
    <scope>NUCLEOTIDE SEQUENCE</scope>
</reference>
<dbReference type="Proteomes" id="UP001176940">
    <property type="component" value="Unassembled WGS sequence"/>
</dbReference>
<dbReference type="PANTHER" id="PTHR46888">
    <property type="entry name" value="ZINC KNUCKLE DOMAINCONTAINING PROTEIN-RELATED"/>
    <property type="match status" value="1"/>
</dbReference>
<dbReference type="Pfam" id="PF02023">
    <property type="entry name" value="SCAN"/>
    <property type="match status" value="1"/>
</dbReference>
<protein>
    <recommendedName>
        <fullName evidence="2">SCAN box domain-containing protein</fullName>
    </recommendedName>
</protein>
<dbReference type="InterPro" id="IPR038269">
    <property type="entry name" value="SCAN_sf"/>
</dbReference>
<evidence type="ECO:0000259" key="2">
    <source>
        <dbReference type="PROSITE" id="PS50804"/>
    </source>
</evidence>
<sequence length="281" mass="31933">MSWLKAPVLLKSQESSNMEELVKQLLQANVQQQQTNTYFQQALDQQNQIQQEQLNAIKQALVRQPRDEEDRAQSAASARKAVQKTLLKMTADDDVEAYLTVFERIAEREHLPVDRWAEVVAPFLSGDPQKAYYDLSGVDAMDYTKLKGEILARLGVNTYVRAQRVHVWTFVEHQPARSQMHDLIHLVKKWLQPETLTSAQMLERVVLDKYLRSLPAKLQGWVGQGNPSTADQLVNMVKRYNASESLLHGTLSPRWDPKKSPENPAKAVSSSKEENVAMKGS</sequence>
<organism evidence="3 4">
    <name type="scientific">Ranitomeya imitator</name>
    <name type="common">mimic poison frog</name>
    <dbReference type="NCBI Taxonomy" id="111125"/>
    <lineage>
        <taxon>Eukaryota</taxon>
        <taxon>Metazoa</taxon>
        <taxon>Chordata</taxon>
        <taxon>Craniata</taxon>
        <taxon>Vertebrata</taxon>
        <taxon>Euteleostomi</taxon>
        <taxon>Amphibia</taxon>
        <taxon>Batrachia</taxon>
        <taxon>Anura</taxon>
        <taxon>Neobatrachia</taxon>
        <taxon>Hyloidea</taxon>
        <taxon>Dendrobatidae</taxon>
        <taxon>Dendrobatinae</taxon>
        <taxon>Ranitomeya</taxon>
    </lineage>
</organism>
<proteinExistence type="predicted"/>
<evidence type="ECO:0000313" key="3">
    <source>
        <dbReference type="EMBL" id="CAJ0934704.1"/>
    </source>
</evidence>
<dbReference type="PANTHER" id="PTHR46888:SF15">
    <property type="entry name" value="ZINC FINGER AND SCAN DOMAIN-CONTAINING PROTEIN 12-LIKE"/>
    <property type="match status" value="1"/>
</dbReference>
<feature type="compositionally biased region" description="Basic and acidic residues" evidence="1">
    <location>
        <begin position="271"/>
        <end position="281"/>
    </location>
</feature>